<reference evidence="2 3" key="1">
    <citation type="journal article" date="2011" name="Proc. Natl. Acad. Sci. U.S.A.">
        <title>Evolutionary erosion of yeast sex chromosomes by mating-type switching accidents.</title>
        <authorList>
            <person name="Gordon J.L."/>
            <person name="Armisen D."/>
            <person name="Proux-Wera E."/>
            <person name="Oheigeartaigh S.S."/>
            <person name="Byrne K.P."/>
            <person name="Wolfe K.H."/>
        </authorList>
    </citation>
    <scope>NUCLEOTIDE SEQUENCE [LARGE SCALE GENOMIC DNA]</scope>
    <source>
        <strain evidence="3">ATCC 76901 / BCRC 22586 / CBS 4309 / NBRC 1992 / NRRL Y-12630</strain>
    </source>
</reference>
<keyword evidence="3" id="KW-1185">Reference proteome</keyword>
<evidence type="ECO:0000313" key="2">
    <source>
        <dbReference type="EMBL" id="CCC72034.1"/>
    </source>
</evidence>
<sequence>MSTNYISPSRKLFHARHKLTRNQLQDTTTNSNTNARATETTRTDWTTAHDITIDTDSELIAYAVPFIVPMTTNKKASSSSTASFSQNGNTRSTVYSARSSSFLSESSIFSSNTYETNEEDSLSYKLRKNISVDSLIQDNKRRMAEHEESLQIFKESTTLQRQASRDLQKLKYANRALLRRKYQLDLIWNDVKQNWDDDTILMTIRKRSLAWFGLPVELRFSIYNLCLYDTPSSRETVQSDLYIVIERCVKMRAMARRIWFNFKNYGNVNWLLENQTTPSNLDSSHSTIEMKFFQRYQGLYYHLRDHLKLNIFIDFLKPLLWSSLIKGLNGHFYDGIALELLDILIFANYYNELSNKLLNEILFAVLDQCYFKFFVNDFNELQYQLNMFKPDLVQILEAIRKDHEKQITK</sequence>
<name>G0VKJ7_NAUCA</name>
<dbReference type="eggNOG" id="ENOG502RZ58">
    <property type="taxonomic scope" value="Eukaryota"/>
</dbReference>
<dbReference type="HOGENOM" id="CLU_052997_0_0_1"/>
<dbReference type="RefSeq" id="XP_003678373.1">
    <property type="nucleotide sequence ID" value="XM_003678325.1"/>
</dbReference>
<evidence type="ECO:0000313" key="3">
    <source>
        <dbReference type="Proteomes" id="UP000001640"/>
    </source>
</evidence>
<dbReference type="InParanoid" id="G0VKJ7"/>
<gene>
    <name evidence="2" type="primary">NCAS0J00550</name>
    <name evidence="2" type="ordered locus">NCAS_0J00550</name>
</gene>
<dbReference type="EMBL" id="HE576761">
    <property type="protein sequence ID" value="CCC72034.1"/>
    <property type="molecule type" value="Genomic_DNA"/>
</dbReference>
<proteinExistence type="predicted"/>
<dbReference type="OMA" id="SYYHELD"/>
<feature type="region of interest" description="Disordered" evidence="1">
    <location>
        <begin position="21"/>
        <end position="41"/>
    </location>
</feature>
<dbReference type="OrthoDB" id="4052116at2759"/>
<dbReference type="AlphaFoldDB" id="G0VKJ7"/>
<dbReference type="GeneID" id="96905732"/>
<dbReference type="KEGG" id="ncs:NCAS_0J00550"/>
<feature type="compositionally biased region" description="Low complexity" evidence="1">
    <location>
        <begin position="27"/>
        <end position="41"/>
    </location>
</feature>
<dbReference type="Proteomes" id="UP000001640">
    <property type="component" value="Chromosome 10"/>
</dbReference>
<dbReference type="FunCoup" id="G0VKJ7">
    <property type="interactions" value="3"/>
</dbReference>
<evidence type="ECO:0000256" key="1">
    <source>
        <dbReference type="SAM" id="MobiDB-lite"/>
    </source>
</evidence>
<reference key="2">
    <citation type="submission" date="2011-08" db="EMBL/GenBank/DDBJ databases">
        <title>Genome sequence of Naumovozyma castellii.</title>
        <authorList>
            <person name="Gordon J.L."/>
            <person name="Armisen D."/>
            <person name="Proux-Wera E."/>
            <person name="OhEigeartaigh S.S."/>
            <person name="Byrne K.P."/>
            <person name="Wolfe K.H."/>
        </authorList>
    </citation>
    <scope>NUCLEOTIDE SEQUENCE</scope>
    <source>
        <strain>Type strain:CBS 4309</strain>
    </source>
</reference>
<accession>G0VKJ7</accession>
<organism evidence="2 3">
    <name type="scientific">Naumovozyma castellii</name>
    <name type="common">Yeast</name>
    <name type="synonym">Saccharomyces castellii</name>
    <dbReference type="NCBI Taxonomy" id="27288"/>
    <lineage>
        <taxon>Eukaryota</taxon>
        <taxon>Fungi</taxon>
        <taxon>Dikarya</taxon>
        <taxon>Ascomycota</taxon>
        <taxon>Saccharomycotina</taxon>
        <taxon>Saccharomycetes</taxon>
        <taxon>Saccharomycetales</taxon>
        <taxon>Saccharomycetaceae</taxon>
        <taxon>Naumovozyma</taxon>
    </lineage>
</organism>
<protein>
    <submittedName>
        <fullName evidence="2">Uncharacterized protein</fullName>
    </submittedName>
</protein>